<evidence type="ECO:0000256" key="4">
    <source>
        <dbReference type="ARBA" id="ARBA00022898"/>
    </source>
</evidence>
<evidence type="ECO:0000313" key="5">
    <source>
        <dbReference type="EMBL" id="KAK8595960.1"/>
    </source>
</evidence>
<comment type="cofactor">
    <cofactor evidence="1">
        <name>pyridoxal 5'-phosphate</name>
        <dbReference type="ChEBI" id="CHEBI:597326"/>
    </cofactor>
</comment>
<dbReference type="Gene3D" id="3.40.640.10">
    <property type="entry name" value="Type I PLP-dependent aspartate aminotransferase-like (Major domain)"/>
    <property type="match status" value="1"/>
</dbReference>
<evidence type="ECO:0000256" key="2">
    <source>
        <dbReference type="ARBA" id="ARBA00022576"/>
    </source>
</evidence>
<dbReference type="SUPFAM" id="SSF53383">
    <property type="entry name" value="PLP-dependent transferases"/>
    <property type="match status" value="1"/>
</dbReference>
<reference evidence="5 6" key="1">
    <citation type="journal article" date="2024" name="G3 (Bethesda)">
        <title>Genome assembly of Hibiscus sabdariffa L. provides insights into metabolisms of medicinal natural products.</title>
        <authorList>
            <person name="Kim T."/>
        </authorList>
    </citation>
    <scope>NUCLEOTIDE SEQUENCE [LARGE SCALE GENOMIC DNA]</scope>
    <source>
        <strain evidence="5">TK-2024</strain>
        <tissue evidence="5">Old leaves</tissue>
    </source>
</reference>
<accession>A0ABR2G5Z2</accession>
<keyword evidence="2" id="KW-0032">Aminotransferase</keyword>
<dbReference type="PANTHER" id="PTHR21152:SF24">
    <property type="entry name" value="ALANINE--GLYOXYLATE AMINOTRANSFERASE 1"/>
    <property type="match status" value="1"/>
</dbReference>
<gene>
    <name evidence="5" type="ORF">V6N12_064464</name>
</gene>
<comment type="caution">
    <text evidence="5">The sequence shown here is derived from an EMBL/GenBank/DDBJ whole genome shotgun (WGS) entry which is preliminary data.</text>
</comment>
<dbReference type="PANTHER" id="PTHR21152">
    <property type="entry name" value="AMINOTRANSFERASE CLASS V"/>
    <property type="match status" value="1"/>
</dbReference>
<dbReference type="InterPro" id="IPR015424">
    <property type="entry name" value="PyrdxlP-dep_Trfase"/>
</dbReference>
<name>A0ABR2G5Z2_9ROSI</name>
<evidence type="ECO:0000313" key="6">
    <source>
        <dbReference type="Proteomes" id="UP001472677"/>
    </source>
</evidence>
<organism evidence="5 6">
    <name type="scientific">Hibiscus sabdariffa</name>
    <name type="common">roselle</name>
    <dbReference type="NCBI Taxonomy" id="183260"/>
    <lineage>
        <taxon>Eukaryota</taxon>
        <taxon>Viridiplantae</taxon>
        <taxon>Streptophyta</taxon>
        <taxon>Embryophyta</taxon>
        <taxon>Tracheophyta</taxon>
        <taxon>Spermatophyta</taxon>
        <taxon>Magnoliopsida</taxon>
        <taxon>eudicotyledons</taxon>
        <taxon>Gunneridae</taxon>
        <taxon>Pentapetalae</taxon>
        <taxon>rosids</taxon>
        <taxon>malvids</taxon>
        <taxon>Malvales</taxon>
        <taxon>Malvaceae</taxon>
        <taxon>Malvoideae</taxon>
        <taxon>Hibiscus</taxon>
    </lineage>
</organism>
<dbReference type="Proteomes" id="UP001472677">
    <property type="component" value="Unassembled WGS sequence"/>
</dbReference>
<evidence type="ECO:0000256" key="3">
    <source>
        <dbReference type="ARBA" id="ARBA00022679"/>
    </source>
</evidence>
<dbReference type="InterPro" id="IPR015421">
    <property type="entry name" value="PyrdxlP-dep_Trfase_major"/>
</dbReference>
<protein>
    <submittedName>
        <fullName evidence="5">Uncharacterized protein</fullName>
    </submittedName>
</protein>
<proteinExistence type="predicted"/>
<evidence type="ECO:0000256" key="1">
    <source>
        <dbReference type="ARBA" id="ARBA00001933"/>
    </source>
</evidence>
<dbReference type="EMBL" id="JBBPBM010000002">
    <property type="protein sequence ID" value="KAK8595960.1"/>
    <property type="molecule type" value="Genomic_DNA"/>
</dbReference>
<keyword evidence="4" id="KW-0663">Pyridoxal phosphate</keyword>
<keyword evidence="3" id="KW-0808">Transferase</keyword>
<keyword evidence="6" id="KW-1185">Reference proteome</keyword>
<sequence length="236" mass="26925">MNKVADALARLSRDGPMGVVLFDGPRIAVQHLVLMDKQDVVDVVTIQFPWKREILELKSIRLCLRMSRRFQDYYWNSFLDSTTGTGACMLWIDQQQHLKFNVDVVESERGQGANLDILAEKLAADNTHTIKAIFIVHHETATGVTNNLATVRKLLNHYRHQHYFSLTEFPLFVPLIFYRSASPKAIEASKTAKSVIRVFFDWNDYLKFYSDTVTAALVPRTSIVPTSLKGHGRDTI</sequence>